<dbReference type="AlphaFoldDB" id="A0A645BYL2"/>
<sequence>MPLKVLSVLVVALSLVFTAVAAEKKGVQVGFWFNVPEDIGGDTIKGVRFGLPIAAGWGVRGAELSLLASASRYVDGFQTTLLGFTSARTLHGCQLSLVNVVRENVRGRGAQIGLYNHSVAKGVQIGLINYCGDNAEVQVGLINVNLHGWMPVMLFVNLAR</sequence>
<proteinExistence type="predicted"/>
<accession>A0A645BYL2</accession>
<organism evidence="1">
    <name type="scientific">bioreactor metagenome</name>
    <dbReference type="NCBI Taxonomy" id="1076179"/>
    <lineage>
        <taxon>unclassified sequences</taxon>
        <taxon>metagenomes</taxon>
        <taxon>ecological metagenomes</taxon>
    </lineage>
</organism>
<dbReference type="EMBL" id="VSSQ01023579">
    <property type="protein sequence ID" value="MPM70616.1"/>
    <property type="molecule type" value="Genomic_DNA"/>
</dbReference>
<protein>
    <submittedName>
        <fullName evidence="1">Uncharacterized protein</fullName>
    </submittedName>
</protein>
<name>A0A645BYL2_9ZZZZ</name>
<gene>
    <name evidence="1" type="ORF">SDC9_117571</name>
</gene>
<evidence type="ECO:0000313" key="1">
    <source>
        <dbReference type="EMBL" id="MPM70616.1"/>
    </source>
</evidence>
<comment type="caution">
    <text evidence="1">The sequence shown here is derived from an EMBL/GenBank/DDBJ whole genome shotgun (WGS) entry which is preliminary data.</text>
</comment>
<reference evidence="1" key="1">
    <citation type="submission" date="2019-08" db="EMBL/GenBank/DDBJ databases">
        <authorList>
            <person name="Kucharzyk K."/>
            <person name="Murdoch R.W."/>
            <person name="Higgins S."/>
            <person name="Loffler F."/>
        </authorList>
    </citation>
    <scope>NUCLEOTIDE SEQUENCE</scope>
</reference>